<feature type="region of interest" description="Disordered" evidence="1">
    <location>
        <begin position="114"/>
        <end position="192"/>
    </location>
</feature>
<protein>
    <submittedName>
        <fullName evidence="3">Uncharacterized protein</fullName>
    </submittedName>
</protein>
<feature type="compositionally biased region" description="Polar residues" evidence="1">
    <location>
        <begin position="183"/>
        <end position="192"/>
    </location>
</feature>
<comment type="caution">
    <text evidence="3">The sequence shown here is derived from an EMBL/GenBank/DDBJ whole genome shotgun (WGS) entry which is preliminary data.</text>
</comment>
<keyword evidence="2" id="KW-0732">Signal</keyword>
<proteinExistence type="predicted"/>
<keyword evidence="4" id="KW-1185">Reference proteome</keyword>
<feature type="signal peptide" evidence="2">
    <location>
        <begin position="1"/>
        <end position="20"/>
    </location>
</feature>
<dbReference type="EMBL" id="JASJQH010009991">
    <property type="protein sequence ID" value="KAK9674793.1"/>
    <property type="molecule type" value="Genomic_DNA"/>
</dbReference>
<evidence type="ECO:0000313" key="4">
    <source>
        <dbReference type="Proteomes" id="UP001479436"/>
    </source>
</evidence>
<feature type="compositionally biased region" description="Polar residues" evidence="1">
    <location>
        <begin position="116"/>
        <end position="134"/>
    </location>
</feature>
<sequence length="192" mass="20828">MQLALTLLASCTSLVLVVSATPVNYFAPRVNAPAATHYSNGPCEQQRGACEQGPQMQQTPSFFASGSTQAPVMKQVFTTITRKHDNLNTAEANHKKSINIKYQTGPSVEVEGEFTKSASAKQSGSEAPSSSGYVQSEPGLLDIQMEPEQNKQLETPNQDYQSTEMTGSSTESQPVLMEEPQVDEQSQPEQIQ</sequence>
<organism evidence="3 4">
    <name type="scientific">Basidiobolus ranarum</name>
    <dbReference type="NCBI Taxonomy" id="34480"/>
    <lineage>
        <taxon>Eukaryota</taxon>
        <taxon>Fungi</taxon>
        <taxon>Fungi incertae sedis</taxon>
        <taxon>Zoopagomycota</taxon>
        <taxon>Entomophthoromycotina</taxon>
        <taxon>Basidiobolomycetes</taxon>
        <taxon>Basidiobolales</taxon>
        <taxon>Basidiobolaceae</taxon>
        <taxon>Basidiobolus</taxon>
    </lineage>
</organism>
<accession>A0ABR2VL18</accession>
<evidence type="ECO:0000256" key="2">
    <source>
        <dbReference type="SAM" id="SignalP"/>
    </source>
</evidence>
<feature type="compositionally biased region" description="Polar residues" evidence="1">
    <location>
        <begin position="150"/>
        <end position="173"/>
    </location>
</feature>
<feature type="non-terminal residue" evidence="3">
    <location>
        <position position="192"/>
    </location>
</feature>
<gene>
    <name evidence="3" type="ORF">K7432_016880</name>
</gene>
<evidence type="ECO:0000256" key="1">
    <source>
        <dbReference type="SAM" id="MobiDB-lite"/>
    </source>
</evidence>
<reference evidence="3 4" key="1">
    <citation type="submission" date="2023-04" db="EMBL/GenBank/DDBJ databases">
        <title>Genome of Basidiobolus ranarum AG-B5.</title>
        <authorList>
            <person name="Stajich J.E."/>
            <person name="Carter-House D."/>
            <person name="Gryganskyi A."/>
        </authorList>
    </citation>
    <scope>NUCLEOTIDE SEQUENCE [LARGE SCALE GENOMIC DNA]</scope>
    <source>
        <strain evidence="3 4">AG-B5</strain>
    </source>
</reference>
<feature type="chain" id="PRO_5047482948" evidence="2">
    <location>
        <begin position="21"/>
        <end position="192"/>
    </location>
</feature>
<evidence type="ECO:0000313" key="3">
    <source>
        <dbReference type="EMBL" id="KAK9674793.1"/>
    </source>
</evidence>
<name>A0ABR2VL18_9FUNG</name>
<dbReference type="Proteomes" id="UP001479436">
    <property type="component" value="Unassembled WGS sequence"/>
</dbReference>